<comment type="caution">
    <text evidence="2">The sequence shown here is derived from an EMBL/GenBank/DDBJ whole genome shotgun (WGS) entry which is preliminary data.</text>
</comment>
<evidence type="ECO:0000313" key="3">
    <source>
        <dbReference type="Proteomes" id="UP001221757"/>
    </source>
</evidence>
<evidence type="ECO:0000313" key="2">
    <source>
        <dbReference type="EMBL" id="KAJ7689816.1"/>
    </source>
</evidence>
<dbReference type="InterPro" id="IPR002575">
    <property type="entry name" value="Aminoglycoside_PTrfase"/>
</dbReference>
<organism evidence="2 3">
    <name type="scientific">Mycena rosella</name>
    <name type="common">Pink bonnet</name>
    <name type="synonym">Agaricus rosellus</name>
    <dbReference type="NCBI Taxonomy" id="1033263"/>
    <lineage>
        <taxon>Eukaryota</taxon>
        <taxon>Fungi</taxon>
        <taxon>Dikarya</taxon>
        <taxon>Basidiomycota</taxon>
        <taxon>Agaricomycotina</taxon>
        <taxon>Agaricomycetes</taxon>
        <taxon>Agaricomycetidae</taxon>
        <taxon>Agaricales</taxon>
        <taxon>Marasmiineae</taxon>
        <taxon>Mycenaceae</taxon>
        <taxon>Mycena</taxon>
    </lineage>
</organism>
<dbReference type="InterPro" id="IPR011009">
    <property type="entry name" value="Kinase-like_dom_sf"/>
</dbReference>
<reference evidence="2" key="1">
    <citation type="submission" date="2023-03" db="EMBL/GenBank/DDBJ databases">
        <title>Massive genome expansion in bonnet fungi (Mycena s.s.) driven by repeated elements and novel gene families across ecological guilds.</title>
        <authorList>
            <consortium name="Lawrence Berkeley National Laboratory"/>
            <person name="Harder C.B."/>
            <person name="Miyauchi S."/>
            <person name="Viragh M."/>
            <person name="Kuo A."/>
            <person name="Thoen E."/>
            <person name="Andreopoulos B."/>
            <person name="Lu D."/>
            <person name="Skrede I."/>
            <person name="Drula E."/>
            <person name="Henrissat B."/>
            <person name="Morin E."/>
            <person name="Kohler A."/>
            <person name="Barry K."/>
            <person name="LaButti K."/>
            <person name="Morin E."/>
            <person name="Salamov A."/>
            <person name="Lipzen A."/>
            <person name="Mereny Z."/>
            <person name="Hegedus B."/>
            <person name="Baldrian P."/>
            <person name="Stursova M."/>
            <person name="Weitz H."/>
            <person name="Taylor A."/>
            <person name="Grigoriev I.V."/>
            <person name="Nagy L.G."/>
            <person name="Martin F."/>
            <person name="Kauserud H."/>
        </authorList>
    </citation>
    <scope>NUCLEOTIDE SEQUENCE</scope>
    <source>
        <strain evidence="2">CBHHK067</strain>
    </source>
</reference>
<name>A0AAD7DEK8_MYCRO</name>
<dbReference type="PANTHER" id="PTHR21310">
    <property type="entry name" value="AMINOGLYCOSIDE PHOSPHOTRANSFERASE-RELATED-RELATED"/>
    <property type="match status" value="1"/>
</dbReference>
<protein>
    <recommendedName>
        <fullName evidence="1">Aminoglycoside phosphotransferase domain-containing protein</fullName>
    </recommendedName>
</protein>
<proteinExistence type="predicted"/>
<dbReference type="SUPFAM" id="SSF56112">
    <property type="entry name" value="Protein kinase-like (PK-like)"/>
    <property type="match status" value="1"/>
</dbReference>
<dbReference type="InterPro" id="IPR051678">
    <property type="entry name" value="AGP_Transferase"/>
</dbReference>
<gene>
    <name evidence="2" type="ORF">B0H17DRAFT_1134753</name>
</gene>
<dbReference type="EMBL" id="JARKIE010000069">
    <property type="protein sequence ID" value="KAJ7689816.1"/>
    <property type="molecule type" value="Genomic_DNA"/>
</dbReference>
<dbReference type="AlphaFoldDB" id="A0AAD7DEK8"/>
<dbReference type="PANTHER" id="PTHR21310:SF15">
    <property type="entry name" value="AMINOGLYCOSIDE PHOSPHOTRANSFERASE DOMAIN-CONTAINING PROTEIN"/>
    <property type="match status" value="1"/>
</dbReference>
<sequence>MFCSPVLPGPLSGSIDSAPPTLEDARLDGMERLHDLSPPELGRKFELLTEQHVYSANMKRVIKGFNLEALQAQAMQSMGIRCTGCYLTDQGGYNTVDILTFDDGPNIIARLSSSHTGQDNAMSSADLEQRFISEASRLRITAVQSMTSAQVATLHYVKKKTTIPVPEWFQLLLDGITALPSDLLDPPESPFALFHDDFNEGNVLVSHSDPTQVVGIIDWEGSRISPVWDPRRLCSVLRHNMVDDPEEFASLKEMQTDILQDAQLYTAYSKLHFARLLQSTRSHLDGLFMEWFDGDGNGVDNKVQSATGETT</sequence>
<accession>A0AAD7DEK8</accession>
<evidence type="ECO:0000259" key="1">
    <source>
        <dbReference type="Pfam" id="PF01636"/>
    </source>
</evidence>
<dbReference type="Proteomes" id="UP001221757">
    <property type="component" value="Unassembled WGS sequence"/>
</dbReference>
<dbReference type="Pfam" id="PF01636">
    <property type="entry name" value="APH"/>
    <property type="match status" value="1"/>
</dbReference>
<feature type="domain" description="Aminoglycoside phosphotransferase" evidence="1">
    <location>
        <begin position="183"/>
        <end position="227"/>
    </location>
</feature>
<keyword evidence="3" id="KW-1185">Reference proteome</keyword>
<dbReference type="Gene3D" id="3.90.1200.10">
    <property type="match status" value="1"/>
</dbReference>